<keyword evidence="3 10" id="KW-1003">Cell membrane</keyword>
<evidence type="ECO:0000256" key="7">
    <source>
        <dbReference type="ARBA" id="ARBA00022989"/>
    </source>
</evidence>
<evidence type="ECO:0000256" key="1">
    <source>
        <dbReference type="ARBA" id="ARBA00004167"/>
    </source>
</evidence>
<evidence type="ECO:0000256" key="8">
    <source>
        <dbReference type="ARBA" id="ARBA00023010"/>
    </source>
</evidence>
<feature type="compositionally biased region" description="Low complexity" evidence="11">
    <location>
        <begin position="184"/>
        <end position="208"/>
    </location>
</feature>
<name>A0A6S7AIX2_9BURK</name>
<dbReference type="RefSeq" id="WP_054421038.1">
    <property type="nucleotide sequence ID" value="NZ_CADIJQ010000006.1"/>
</dbReference>
<dbReference type="InterPro" id="IPR018448">
    <property type="entry name" value="TatB"/>
</dbReference>
<feature type="region of interest" description="Disordered" evidence="11">
    <location>
        <begin position="171"/>
        <end position="217"/>
    </location>
</feature>
<evidence type="ECO:0000256" key="5">
    <source>
        <dbReference type="ARBA" id="ARBA00022692"/>
    </source>
</evidence>
<comment type="similarity">
    <text evidence="10">Belongs to the TatB family.</text>
</comment>
<dbReference type="NCBIfam" id="TIGR01410">
    <property type="entry name" value="tatB"/>
    <property type="match status" value="1"/>
</dbReference>
<evidence type="ECO:0000256" key="2">
    <source>
        <dbReference type="ARBA" id="ARBA00022448"/>
    </source>
</evidence>
<sequence>MFDVSLTELMVIGVVALIVIGPERLPKVARTVGHLLGRAQRYVNDVKSDIQREIELDELRKFKTEMEDAAQGVQQSLNDTHASLQEPVQQFRAELDEVAREASGKAAPVIVGDASVGDASVGNASTAPAEAARTIAPPGQNHSLDLDLPAVSEPRPAAAISASAAAPATVRASATGPVHGPVIAPAASQQPAPAPRAPQADDAALAAKPVPPSGTPT</sequence>
<protein>
    <recommendedName>
        <fullName evidence="10">Sec-independent protein translocase protein TatB</fullName>
    </recommendedName>
</protein>
<keyword evidence="5 10" id="KW-0812">Transmembrane</keyword>
<comment type="subunit">
    <text evidence="10">The Tat system comprises two distinct complexes: a TatABC complex, containing multiple copies of TatA, TatB and TatC subunits, and a separate TatA complex, containing only TatA subunits. Substrates initially bind to the TatABC complex, which probably triggers association of the separate TatA complex to form the active translocon.</text>
</comment>
<evidence type="ECO:0000256" key="6">
    <source>
        <dbReference type="ARBA" id="ARBA00022927"/>
    </source>
</evidence>
<dbReference type="Pfam" id="PF02416">
    <property type="entry name" value="TatA_B_E"/>
    <property type="match status" value="1"/>
</dbReference>
<evidence type="ECO:0000313" key="13">
    <source>
        <dbReference type="Proteomes" id="UP000494269"/>
    </source>
</evidence>
<keyword evidence="6 10" id="KW-0653">Protein transport</keyword>
<keyword evidence="13" id="KW-1185">Reference proteome</keyword>
<dbReference type="PANTHER" id="PTHR33162">
    <property type="entry name" value="SEC-INDEPENDENT PROTEIN TRANSLOCASE PROTEIN TATA, CHLOROPLASTIC"/>
    <property type="match status" value="1"/>
</dbReference>
<evidence type="ECO:0000256" key="9">
    <source>
        <dbReference type="ARBA" id="ARBA00023136"/>
    </source>
</evidence>
<proteinExistence type="inferred from homology"/>
<dbReference type="HAMAP" id="MF_00237">
    <property type="entry name" value="TatB"/>
    <property type="match status" value="1"/>
</dbReference>
<keyword evidence="9 10" id="KW-0472">Membrane</keyword>
<evidence type="ECO:0000256" key="11">
    <source>
        <dbReference type="SAM" id="MobiDB-lite"/>
    </source>
</evidence>
<dbReference type="AlphaFoldDB" id="A0A6S7AIX2"/>
<gene>
    <name evidence="10 12" type="primary">tatB</name>
    <name evidence="12" type="ORF">LMG3441_03914</name>
</gene>
<dbReference type="GO" id="GO:0008320">
    <property type="term" value="F:protein transmembrane transporter activity"/>
    <property type="evidence" value="ECO:0007669"/>
    <property type="project" value="UniProtKB-UniRule"/>
</dbReference>
<dbReference type="PANTHER" id="PTHR33162:SF1">
    <property type="entry name" value="SEC-INDEPENDENT PROTEIN TRANSLOCASE PROTEIN TATA, CHLOROPLASTIC"/>
    <property type="match status" value="1"/>
</dbReference>
<evidence type="ECO:0000256" key="10">
    <source>
        <dbReference type="HAMAP-Rule" id="MF_00237"/>
    </source>
</evidence>
<dbReference type="GO" id="GO:0043953">
    <property type="term" value="P:protein transport by the Tat complex"/>
    <property type="evidence" value="ECO:0007669"/>
    <property type="project" value="UniProtKB-UniRule"/>
</dbReference>
<organism evidence="12 13">
    <name type="scientific">Achromobacter kerstersii</name>
    <dbReference type="NCBI Taxonomy" id="1353890"/>
    <lineage>
        <taxon>Bacteria</taxon>
        <taxon>Pseudomonadati</taxon>
        <taxon>Pseudomonadota</taxon>
        <taxon>Betaproteobacteria</taxon>
        <taxon>Burkholderiales</taxon>
        <taxon>Alcaligenaceae</taxon>
        <taxon>Achromobacter</taxon>
    </lineage>
</organism>
<keyword evidence="2 10" id="KW-0813">Transport</keyword>
<dbReference type="InterPro" id="IPR003369">
    <property type="entry name" value="TatA/B/E"/>
</dbReference>
<dbReference type="EMBL" id="CADIJQ010000006">
    <property type="protein sequence ID" value="CAB3722037.1"/>
    <property type="molecule type" value="Genomic_DNA"/>
</dbReference>
<accession>A0A6S7AIX2</accession>
<dbReference type="PRINTS" id="PR01506">
    <property type="entry name" value="TATBPROTEIN"/>
</dbReference>
<keyword evidence="4" id="KW-0997">Cell inner membrane</keyword>
<evidence type="ECO:0000256" key="4">
    <source>
        <dbReference type="ARBA" id="ARBA00022519"/>
    </source>
</evidence>
<keyword evidence="7 10" id="KW-1133">Transmembrane helix</keyword>
<dbReference type="GO" id="GO:0033281">
    <property type="term" value="C:TAT protein transport complex"/>
    <property type="evidence" value="ECO:0007669"/>
    <property type="project" value="UniProtKB-UniRule"/>
</dbReference>
<evidence type="ECO:0000313" key="12">
    <source>
        <dbReference type="EMBL" id="CAB3722037.1"/>
    </source>
</evidence>
<reference evidence="12 13" key="1">
    <citation type="submission" date="2020-04" db="EMBL/GenBank/DDBJ databases">
        <authorList>
            <person name="De Canck E."/>
        </authorList>
    </citation>
    <scope>NUCLEOTIDE SEQUENCE [LARGE SCALE GENOMIC DNA]</scope>
    <source>
        <strain evidence="12 13">LMG 3441</strain>
    </source>
</reference>
<dbReference type="Proteomes" id="UP000494269">
    <property type="component" value="Unassembled WGS sequence"/>
</dbReference>
<dbReference type="Gene3D" id="1.20.5.3310">
    <property type="match status" value="1"/>
</dbReference>
<comment type="subcellular location">
    <subcellularLocation>
        <location evidence="10">Cell membrane</location>
        <topology evidence="10">Single-pass membrane protein</topology>
    </subcellularLocation>
    <subcellularLocation>
        <location evidence="1">Membrane</location>
        <topology evidence="1">Single-pass membrane protein</topology>
    </subcellularLocation>
</comment>
<keyword evidence="8 10" id="KW-0811">Translocation</keyword>
<comment type="function">
    <text evidence="10">Part of the twin-arginine translocation (Tat) system that transports large folded proteins containing a characteristic twin-arginine motif in their signal peptide across membranes. Together with TatC, TatB is part of a receptor directly interacting with Tat signal peptides. TatB may form an oligomeric binding site that transiently accommodates folded Tat precursor proteins before their translocation.</text>
</comment>
<evidence type="ECO:0000256" key="3">
    <source>
        <dbReference type="ARBA" id="ARBA00022475"/>
    </source>
</evidence>